<dbReference type="GO" id="GO:0006979">
    <property type="term" value="P:response to oxidative stress"/>
    <property type="evidence" value="ECO:0007669"/>
    <property type="project" value="InterPro"/>
</dbReference>
<dbReference type="PANTHER" id="PTHR47107:SF1">
    <property type="entry name" value="CERAMIDE-BINDING PROTEIN SVF1-RELATED"/>
    <property type="match status" value="1"/>
</dbReference>
<comment type="subcellular location">
    <subcellularLocation>
        <location evidence="1">Cytoplasm</location>
    </subcellularLocation>
</comment>
<keyword evidence="3" id="KW-0963">Cytoplasm</keyword>
<proteinExistence type="inferred from homology"/>
<evidence type="ECO:0000313" key="6">
    <source>
        <dbReference type="EMBL" id="CCE63288.1"/>
    </source>
</evidence>
<dbReference type="Pfam" id="PF08622">
    <property type="entry name" value="Svf1"/>
    <property type="match status" value="1"/>
</dbReference>
<evidence type="ECO:0008006" key="8">
    <source>
        <dbReference type="Google" id="ProtNLM"/>
    </source>
</evidence>
<dbReference type="Proteomes" id="UP000005666">
    <property type="component" value="Chromosome 5"/>
</dbReference>
<evidence type="ECO:0000256" key="3">
    <source>
        <dbReference type="ARBA" id="ARBA00022490"/>
    </source>
</evidence>
<dbReference type="InterPro" id="IPR013931">
    <property type="entry name" value="Svf1-like_N"/>
</dbReference>
<dbReference type="eggNOG" id="ENOG502QQY3">
    <property type="taxonomic scope" value="Eukaryota"/>
</dbReference>
<dbReference type="OrthoDB" id="2590239at2759"/>
<dbReference type="PANTHER" id="PTHR47107">
    <property type="entry name" value="SVF1-LIKE PROTEIN YDR222W-RELATED"/>
    <property type="match status" value="1"/>
</dbReference>
<dbReference type="RefSeq" id="XP_003685722.1">
    <property type="nucleotide sequence ID" value="XM_003685674.1"/>
</dbReference>
<keyword evidence="7" id="KW-1185">Reference proteome</keyword>
<dbReference type="HOGENOM" id="CLU_030205_3_1_1"/>
<dbReference type="Pfam" id="PF17187">
    <property type="entry name" value="Svf1_C"/>
    <property type="match status" value="1"/>
</dbReference>
<protein>
    <recommendedName>
        <fullName evidence="8">Survival factor 1</fullName>
    </recommendedName>
</protein>
<evidence type="ECO:0000259" key="5">
    <source>
        <dbReference type="Pfam" id="PF17187"/>
    </source>
</evidence>
<accession>G8BTR0</accession>
<dbReference type="EMBL" id="HE612860">
    <property type="protein sequence ID" value="CCE63288.1"/>
    <property type="molecule type" value="Genomic_DNA"/>
</dbReference>
<dbReference type="GO" id="GO:0005737">
    <property type="term" value="C:cytoplasm"/>
    <property type="evidence" value="ECO:0007669"/>
    <property type="project" value="UniProtKB-SubCell"/>
</dbReference>
<dbReference type="InterPro" id="IPR051385">
    <property type="entry name" value="Ceramide-binding_SVF1"/>
</dbReference>
<gene>
    <name evidence="6" type="primary">TPHA0E01960</name>
    <name evidence="6" type="ordered locus">TPHA_0E01960</name>
</gene>
<dbReference type="InterPro" id="IPR033394">
    <property type="entry name" value="Svf1-like_C"/>
</dbReference>
<organism evidence="6 7">
    <name type="scientific">Tetrapisispora phaffii (strain ATCC 24235 / CBS 4417 / NBRC 1672 / NRRL Y-8282 / UCD 70-5)</name>
    <name type="common">Yeast</name>
    <name type="synonym">Fabospora phaffii</name>
    <dbReference type="NCBI Taxonomy" id="1071381"/>
    <lineage>
        <taxon>Eukaryota</taxon>
        <taxon>Fungi</taxon>
        <taxon>Dikarya</taxon>
        <taxon>Ascomycota</taxon>
        <taxon>Saccharomycotina</taxon>
        <taxon>Saccharomycetes</taxon>
        <taxon>Saccharomycetales</taxon>
        <taxon>Saccharomycetaceae</taxon>
        <taxon>Tetrapisispora</taxon>
    </lineage>
</organism>
<dbReference type="OMA" id="WGEMRHR"/>
<dbReference type="AlphaFoldDB" id="G8BTR0"/>
<comment type="similarity">
    <text evidence="2">Belongs to the SVF1 family.</text>
</comment>
<dbReference type="GeneID" id="11531269"/>
<evidence type="ECO:0000313" key="7">
    <source>
        <dbReference type="Proteomes" id="UP000005666"/>
    </source>
</evidence>
<feature type="domain" description="Svf1-like N-terminal" evidence="4">
    <location>
        <begin position="58"/>
        <end position="245"/>
    </location>
</feature>
<name>G8BTR0_TETPH</name>
<sequence length="441" mass="49700">MLKWIQGGISAVTGLAEPEYGKEFIHSAADKVNEQQINPFNTATSDDLKWLCPDYTNVETSTFYVNDLNTGIIGLAQVIHSNIVGLHQTAQFNCRIVDSNDVKNFNVWTSTKLENFRIDGTNFYADNLKIELNEDGNQFHVVANVNEIVSLDLFFTRVTDGCKLGNDPNTYFGDNVEEPWGKIRHIFWPRNKLVGTINIKYEEPREEQGNQKEGEEEQQLKSFIEKTIKFTEEKPALSMFVLAFQGMKPHHAAKAWNFINFQSDEYSVILIEFITPKSYANTKVSIGIVTDSEKILSVATNNNFEHIDSTVDSIGWPVPKAIKCTFNGISADLSDDQVKKMYGENNGTLKEQEIAVVNVNLTNLIERIDVMNEIPQFVKNIVSGVAGTKPYIYQYAGDEDFNIEINNKKVKGLGMLEVIFISEHDDEELVNAVAAVKLSDE</sequence>
<evidence type="ECO:0000256" key="1">
    <source>
        <dbReference type="ARBA" id="ARBA00004496"/>
    </source>
</evidence>
<feature type="domain" description="Svf1-like C-terminal" evidence="5">
    <location>
        <begin position="247"/>
        <end position="422"/>
    </location>
</feature>
<evidence type="ECO:0000259" key="4">
    <source>
        <dbReference type="Pfam" id="PF08622"/>
    </source>
</evidence>
<evidence type="ECO:0000256" key="2">
    <source>
        <dbReference type="ARBA" id="ARBA00009069"/>
    </source>
</evidence>
<dbReference type="KEGG" id="tpf:TPHA_0E01960"/>
<reference evidence="6 7" key="1">
    <citation type="journal article" date="2011" name="Proc. Natl. Acad. Sci. U.S.A.">
        <title>Evolutionary erosion of yeast sex chromosomes by mating-type switching accidents.</title>
        <authorList>
            <person name="Gordon J.L."/>
            <person name="Armisen D."/>
            <person name="Proux-Wera E."/>
            <person name="Oheigeartaigh S.S."/>
            <person name="Byrne K.P."/>
            <person name="Wolfe K.H."/>
        </authorList>
    </citation>
    <scope>NUCLEOTIDE SEQUENCE [LARGE SCALE GENOMIC DNA]</scope>
    <source>
        <strain evidence="7">ATCC 24235 / CBS 4417 / NBRC 1672 / NRRL Y-8282 / UCD 70-5</strain>
    </source>
</reference>